<evidence type="ECO:0000313" key="2">
    <source>
        <dbReference type="EMBL" id="EQA38196.1"/>
    </source>
</evidence>
<accession>V6HDI0</accession>
<comment type="caution">
    <text evidence="2">The sequence shown here is derived from an EMBL/GenBank/DDBJ whole genome shotgun (WGS) entry which is preliminary data.</text>
</comment>
<reference evidence="2 3" key="1">
    <citation type="submission" date="2013-05" db="EMBL/GenBank/DDBJ databases">
        <authorList>
            <person name="Harkins D.M."/>
            <person name="Durkin A.S."/>
            <person name="Brinkac L.M."/>
            <person name="Haft D.H."/>
            <person name="Selengut J.D."/>
            <person name="Sanka R."/>
            <person name="DePew J."/>
            <person name="Purushe J."/>
            <person name="Hartskeerl R.A."/>
            <person name="Ahmed A."/>
            <person name="van der Linden H."/>
            <person name="Goris M.G.A."/>
            <person name="Vinetz J.M."/>
            <person name="Sutton G.G."/>
            <person name="Nierman W.C."/>
            <person name="Fouts D.E."/>
        </authorList>
    </citation>
    <scope>NUCLEOTIDE SEQUENCE [LARGE SCALE GENOMIC DNA]</scope>
    <source>
        <strain evidence="2 3">10</strain>
    </source>
</reference>
<sequence>MSQGVFRGQRTEDRGQRTEDRGQRTEDRGQRTENYSYYPENNFFKNELCWSSYVLEKDSCVIVDLSSASITFPTSSAASV</sequence>
<dbReference type="Proteomes" id="UP000018719">
    <property type="component" value="Unassembled WGS sequence"/>
</dbReference>
<dbReference type="STRING" id="1049790.LEP1GSC047_0042"/>
<dbReference type="EMBL" id="AHMM02000012">
    <property type="protein sequence ID" value="EQA38196.1"/>
    <property type="molecule type" value="Genomic_DNA"/>
</dbReference>
<evidence type="ECO:0000256" key="1">
    <source>
        <dbReference type="SAM" id="MobiDB-lite"/>
    </source>
</evidence>
<proteinExistence type="predicted"/>
<protein>
    <submittedName>
        <fullName evidence="2">Uncharacterized protein</fullName>
    </submittedName>
</protein>
<name>V6HDI0_9LEPT</name>
<evidence type="ECO:0000313" key="3">
    <source>
        <dbReference type="Proteomes" id="UP000018719"/>
    </source>
</evidence>
<dbReference type="AlphaFoldDB" id="V6HDI0"/>
<organism evidence="2 3">
    <name type="scientific">Leptospira inadai serovar Lyme str. 10</name>
    <dbReference type="NCBI Taxonomy" id="1049790"/>
    <lineage>
        <taxon>Bacteria</taxon>
        <taxon>Pseudomonadati</taxon>
        <taxon>Spirochaetota</taxon>
        <taxon>Spirochaetia</taxon>
        <taxon>Leptospirales</taxon>
        <taxon>Leptospiraceae</taxon>
        <taxon>Leptospira</taxon>
    </lineage>
</organism>
<feature type="region of interest" description="Disordered" evidence="1">
    <location>
        <begin position="1"/>
        <end position="34"/>
    </location>
</feature>
<feature type="compositionally biased region" description="Basic and acidic residues" evidence="1">
    <location>
        <begin position="9"/>
        <end position="31"/>
    </location>
</feature>
<gene>
    <name evidence="2" type="ORF">LEP1GSC047_0042</name>
</gene>